<reference evidence="5 6" key="1">
    <citation type="journal article" date="2019" name="Int. J. Syst. Evol. Microbiol.">
        <title>The Global Catalogue of Microorganisms (GCM) 10K type strain sequencing project: providing services to taxonomists for standard genome sequencing and annotation.</title>
        <authorList>
            <consortium name="The Broad Institute Genomics Platform"/>
            <consortium name="The Broad Institute Genome Sequencing Center for Infectious Disease"/>
            <person name="Wu L."/>
            <person name="Ma J."/>
        </authorList>
    </citation>
    <scope>NUCLEOTIDE SEQUENCE [LARGE SCALE GENOMIC DNA]</scope>
    <source>
        <strain evidence="5 6">JCM 15421</strain>
    </source>
</reference>
<keyword evidence="2" id="KW-0378">Hydrolase</keyword>
<dbReference type="PRINTS" id="PR00116">
    <property type="entry name" value="ARGINASE"/>
</dbReference>
<dbReference type="PANTHER" id="PTHR43782">
    <property type="entry name" value="ARGINASE"/>
    <property type="match status" value="1"/>
</dbReference>
<proteinExistence type="inferred from homology"/>
<dbReference type="Proteomes" id="UP001501523">
    <property type="component" value="Unassembled WGS sequence"/>
</dbReference>
<dbReference type="InterPro" id="IPR006035">
    <property type="entry name" value="Ureohydrolase"/>
</dbReference>
<dbReference type="InterPro" id="IPR023696">
    <property type="entry name" value="Ureohydrolase_dom_sf"/>
</dbReference>
<comment type="caution">
    <text evidence="5">The sequence shown here is derived from an EMBL/GenBank/DDBJ whole genome shotgun (WGS) entry which is preliminary data.</text>
</comment>
<organism evidence="5 6">
    <name type="scientific">Dokdonella soli</name>
    <dbReference type="NCBI Taxonomy" id="529810"/>
    <lineage>
        <taxon>Bacteria</taxon>
        <taxon>Pseudomonadati</taxon>
        <taxon>Pseudomonadota</taxon>
        <taxon>Gammaproteobacteria</taxon>
        <taxon>Lysobacterales</taxon>
        <taxon>Rhodanobacteraceae</taxon>
        <taxon>Dokdonella</taxon>
    </lineage>
</organism>
<evidence type="ECO:0000313" key="6">
    <source>
        <dbReference type="Proteomes" id="UP001501523"/>
    </source>
</evidence>
<evidence type="ECO:0000256" key="4">
    <source>
        <dbReference type="PROSITE-ProRule" id="PRU00742"/>
    </source>
</evidence>
<gene>
    <name evidence="5" type="ORF">GCM10009105_24710</name>
</gene>
<dbReference type="Gene3D" id="3.40.800.10">
    <property type="entry name" value="Ureohydrolase domain"/>
    <property type="match status" value="1"/>
</dbReference>
<dbReference type="PROSITE" id="PS51409">
    <property type="entry name" value="ARGINASE_2"/>
    <property type="match status" value="1"/>
</dbReference>
<keyword evidence="1" id="KW-0479">Metal-binding</keyword>
<dbReference type="Pfam" id="PF00491">
    <property type="entry name" value="Arginase"/>
    <property type="match status" value="1"/>
</dbReference>
<keyword evidence="6" id="KW-1185">Reference proteome</keyword>
<name>A0ABN1INA2_9GAMM</name>
<dbReference type="SUPFAM" id="SSF52768">
    <property type="entry name" value="Arginase/deacetylase"/>
    <property type="match status" value="1"/>
</dbReference>
<dbReference type="PANTHER" id="PTHR43782:SF3">
    <property type="entry name" value="ARGINASE"/>
    <property type="match status" value="1"/>
</dbReference>
<evidence type="ECO:0000313" key="5">
    <source>
        <dbReference type="EMBL" id="GAA0717578.1"/>
    </source>
</evidence>
<evidence type="ECO:0000256" key="2">
    <source>
        <dbReference type="ARBA" id="ARBA00022801"/>
    </source>
</evidence>
<evidence type="ECO:0000256" key="1">
    <source>
        <dbReference type="ARBA" id="ARBA00022723"/>
    </source>
</evidence>
<dbReference type="CDD" id="cd09999">
    <property type="entry name" value="Arginase-like_1"/>
    <property type="match status" value="1"/>
</dbReference>
<comment type="similarity">
    <text evidence="4">Belongs to the arginase family.</text>
</comment>
<keyword evidence="3" id="KW-0464">Manganese</keyword>
<accession>A0ABN1INA2</accession>
<protein>
    <submittedName>
        <fullName evidence="5">Arginase family protein</fullName>
    </submittedName>
</protein>
<dbReference type="EMBL" id="BAAAEU010000015">
    <property type="protein sequence ID" value="GAA0717578.1"/>
    <property type="molecule type" value="Genomic_DNA"/>
</dbReference>
<evidence type="ECO:0000256" key="3">
    <source>
        <dbReference type="ARBA" id="ARBA00023211"/>
    </source>
</evidence>
<sequence length="330" mass="34931">MAGIACVGAANWSVATPRPQRGVEIVGAPSNLGLRPLRPGHVPGAWRTPQVLRTHGLAHRLGAADRGDVPAPAYTPVRDPATGYRNGAGLVAYTPLLAQQIGAVLDGGRLALVLGGDCSVLLGSALALKRRGRYGLLFVDGHTDFYFPPHAQTSTAAGTDLALATGHGPAALVDIEARAPYVREADAVVFGYRDYGAPDVVDTERFLRAAFARYPLERVRSLGTSAAMRDALRTLERPDLDGFWIHVDVDVLDPGIMPAVDSFDPGGMQFAELEDALAIALASSRVVGMELTIYDPDLDADGKLAERLIAILERAFARAGLIDVRKPATG</sequence>